<comment type="similarity">
    <text evidence="1">Belongs to the Gfo/Idh/MocA family.</text>
</comment>
<evidence type="ECO:0000313" key="4">
    <source>
        <dbReference type="EMBL" id="RMX79729.1"/>
    </source>
</evidence>
<protein>
    <submittedName>
        <fullName evidence="4">Uncharacterized protein</fullName>
    </submittedName>
</protein>
<feature type="domain" description="GFO/IDH/MocA-like oxidoreductase" evidence="3">
    <location>
        <begin position="173"/>
        <end position="285"/>
    </location>
</feature>
<dbReference type="OrthoDB" id="2129491at2759"/>
<evidence type="ECO:0000259" key="2">
    <source>
        <dbReference type="Pfam" id="PF01408"/>
    </source>
</evidence>
<dbReference type="Gene3D" id="3.30.360.10">
    <property type="entry name" value="Dihydrodipicolinate Reductase, domain 2"/>
    <property type="match status" value="1"/>
</dbReference>
<dbReference type="Proteomes" id="UP000281245">
    <property type="component" value="Unassembled WGS sequence"/>
</dbReference>
<dbReference type="PANTHER" id="PTHR43054:SF1">
    <property type="entry name" value="SCYLLO-INOSITOL 2-DEHYDROGENASE (NADP(+)) IOLU"/>
    <property type="match status" value="1"/>
</dbReference>
<evidence type="ECO:0000313" key="5">
    <source>
        <dbReference type="Proteomes" id="UP000281245"/>
    </source>
</evidence>
<sequence length="372" mass="41543">MSLSSKLFTHGELFLFETFDSHYLVSRFTQKEGKMTITFGVIGTNWITDSWISAAHKSGQWKLHAVYSRKQEQAKSFASKYSCSNTYDSLDSFFGDGGMQAVYVASPNGLHYAQTKQALKAKKHVLLEKPATSTPEELEDLFKLAKEQGVFLIEAYRHIQEANYKLLQKFVNEEKRLGPIYGASFTYASFSSRYTNVLNGETPNIFSLDFSGGSLVDVGVYPVTFAVALFGEPKSQTYAPYICRTGVDAGGVITLRYEGFGVQINQAKSYTSTAPCEVYGEQGTITTNSTTDISTIKHFNPHTKNTEELAGPYKTVQKPNVNMEEEAVEFARIMNEKDTKAAAELERISNIVLRVTTDLRRQNGILYPADKQ</sequence>
<dbReference type="InterPro" id="IPR000683">
    <property type="entry name" value="Gfo/Idh/MocA-like_OxRdtase_N"/>
</dbReference>
<dbReference type="Gene3D" id="3.40.50.720">
    <property type="entry name" value="NAD(P)-binding Rossmann-like Domain"/>
    <property type="match status" value="1"/>
</dbReference>
<reference evidence="4 5" key="1">
    <citation type="journal article" date="2018" name="BMC Genomics">
        <title>Genomic evidence for intraspecific hybridization in a clonal and extremely halotolerant yeast.</title>
        <authorList>
            <person name="Gostincar C."/>
            <person name="Stajich J.E."/>
            <person name="Zupancic J."/>
            <person name="Zalar P."/>
            <person name="Gunde-Cimerman N."/>
        </authorList>
    </citation>
    <scope>NUCLEOTIDE SEQUENCE [LARGE SCALE GENOMIC DNA]</scope>
    <source>
        <strain evidence="4 5">EXF-6656</strain>
    </source>
</reference>
<dbReference type="GO" id="GO:0000166">
    <property type="term" value="F:nucleotide binding"/>
    <property type="evidence" value="ECO:0007669"/>
    <property type="project" value="InterPro"/>
</dbReference>
<dbReference type="EMBL" id="QWIJ01000681">
    <property type="protein sequence ID" value="RMX79729.1"/>
    <property type="molecule type" value="Genomic_DNA"/>
</dbReference>
<proteinExistence type="inferred from homology"/>
<gene>
    <name evidence="4" type="ORF">D0869_08097</name>
</gene>
<accession>A0A3M6WML7</accession>
<dbReference type="SUPFAM" id="SSF55347">
    <property type="entry name" value="Glyceraldehyde-3-phosphate dehydrogenase-like, C-terminal domain"/>
    <property type="match status" value="1"/>
</dbReference>
<dbReference type="PANTHER" id="PTHR43054">
    <property type="match status" value="1"/>
</dbReference>
<dbReference type="VEuPathDB" id="FungiDB:BTJ68_00349"/>
<name>A0A3M6WML7_HORWE</name>
<dbReference type="InterPro" id="IPR036291">
    <property type="entry name" value="NAD(P)-bd_dom_sf"/>
</dbReference>
<comment type="caution">
    <text evidence="4">The sequence shown here is derived from an EMBL/GenBank/DDBJ whole genome shotgun (WGS) entry which is preliminary data.</text>
</comment>
<feature type="domain" description="Gfo/Idh/MocA-like oxidoreductase N-terminal" evidence="2">
    <location>
        <begin position="38"/>
        <end position="154"/>
    </location>
</feature>
<dbReference type="Pfam" id="PF01408">
    <property type="entry name" value="GFO_IDH_MocA"/>
    <property type="match status" value="1"/>
</dbReference>
<dbReference type="AlphaFoldDB" id="A0A3M6WML7"/>
<evidence type="ECO:0000256" key="1">
    <source>
        <dbReference type="ARBA" id="ARBA00010928"/>
    </source>
</evidence>
<evidence type="ECO:0000259" key="3">
    <source>
        <dbReference type="Pfam" id="PF22725"/>
    </source>
</evidence>
<dbReference type="InterPro" id="IPR055170">
    <property type="entry name" value="GFO_IDH_MocA-like_dom"/>
</dbReference>
<dbReference type="Pfam" id="PF22725">
    <property type="entry name" value="GFO_IDH_MocA_C3"/>
    <property type="match status" value="1"/>
</dbReference>
<dbReference type="SUPFAM" id="SSF51735">
    <property type="entry name" value="NAD(P)-binding Rossmann-fold domains"/>
    <property type="match status" value="1"/>
</dbReference>
<organism evidence="4 5">
    <name type="scientific">Hortaea werneckii</name>
    <name type="common">Black yeast</name>
    <name type="synonym">Cladosporium werneckii</name>
    <dbReference type="NCBI Taxonomy" id="91943"/>
    <lineage>
        <taxon>Eukaryota</taxon>
        <taxon>Fungi</taxon>
        <taxon>Dikarya</taxon>
        <taxon>Ascomycota</taxon>
        <taxon>Pezizomycotina</taxon>
        <taxon>Dothideomycetes</taxon>
        <taxon>Dothideomycetidae</taxon>
        <taxon>Mycosphaerellales</taxon>
        <taxon>Teratosphaeriaceae</taxon>
        <taxon>Hortaea</taxon>
    </lineage>
</organism>